<protein>
    <submittedName>
        <fullName evidence="2">ABC-2 transporter permease</fullName>
    </submittedName>
</protein>
<feature type="transmembrane region" description="Helical" evidence="1">
    <location>
        <begin position="138"/>
        <end position="158"/>
    </location>
</feature>
<name>A0A8J6JLC9_9FIRM</name>
<feature type="transmembrane region" description="Helical" evidence="1">
    <location>
        <begin position="107"/>
        <end position="129"/>
    </location>
</feature>
<dbReference type="Proteomes" id="UP000607645">
    <property type="component" value="Unassembled WGS sequence"/>
</dbReference>
<evidence type="ECO:0000313" key="3">
    <source>
        <dbReference type="Proteomes" id="UP000607645"/>
    </source>
</evidence>
<evidence type="ECO:0000313" key="2">
    <source>
        <dbReference type="EMBL" id="MBC5736949.1"/>
    </source>
</evidence>
<dbReference type="PANTHER" id="PTHR41309">
    <property type="entry name" value="MEMBRANE PROTEIN-RELATED"/>
    <property type="match status" value="1"/>
</dbReference>
<keyword evidence="1" id="KW-1133">Transmembrane helix</keyword>
<dbReference type="InterPro" id="IPR025699">
    <property type="entry name" value="ABC2_memb-like"/>
</dbReference>
<feature type="transmembrane region" description="Helical" evidence="1">
    <location>
        <begin position="170"/>
        <end position="195"/>
    </location>
</feature>
<dbReference type="Pfam" id="PF13346">
    <property type="entry name" value="ABC2_membrane_5"/>
    <property type="match status" value="1"/>
</dbReference>
<dbReference type="PANTHER" id="PTHR41309:SF2">
    <property type="entry name" value="MEMBRANE PROTEIN"/>
    <property type="match status" value="1"/>
</dbReference>
<sequence length="205" mass="21407">MRKQLSYYLIFVVLYAGLTVAGVFTPFILPGIVVLVGMMLPMSSVGYDDQARWDKYAAATPAGRAGMVAARYLSALIVLVAGSALILVLMLVLGLTGLIDSPPVESIAAVLACLCVALVFDAVILPILIKFGAEKSRIISIIIFVTVFGGAMLITQLAKNLGPGGGVAFPAWLAAALPVVLALVSVGGFVISYFISLGIYGKKEL</sequence>
<accession>A0A8J6JLC9</accession>
<keyword evidence="1" id="KW-0472">Membrane</keyword>
<gene>
    <name evidence="2" type="ORF">H8S62_07970</name>
</gene>
<dbReference type="AlphaFoldDB" id="A0A8J6JLC9"/>
<reference evidence="2" key="1">
    <citation type="submission" date="2020-08" db="EMBL/GenBank/DDBJ databases">
        <title>Genome public.</title>
        <authorList>
            <person name="Liu C."/>
            <person name="Sun Q."/>
        </authorList>
    </citation>
    <scope>NUCLEOTIDE SEQUENCE</scope>
    <source>
        <strain evidence="2">NSJ-52</strain>
    </source>
</reference>
<feature type="transmembrane region" description="Helical" evidence="1">
    <location>
        <begin position="72"/>
        <end position="95"/>
    </location>
</feature>
<keyword evidence="3" id="KW-1185">Reference proteome</keyword>
<dbReference type="EMBL" id="JACOPQ010000005">
    <property type="protein sequence ID" value="MBC5736949.1"/>
    <property type="molecule type" value="Genomic_DNA"/>
</dbReference>
<comment type="caution">
    <text evidence="2">The sequence shown here is derived from an EMBL/GenBank/DDBJ whole genome shotgun (WGS) entry which is preliminary data.</text>
</comment>
<feature type="transmembrane region" description="Helical" evidence="1">
    <location>
        <begin position="6"/>
        <end position="36"/>
    </location>
</feature>
<evidence type="ECO:0000256" key="1">
    <source>
        <dbReference type="SAM" id="Phobius"/>
    </source>
</evidence>
<keyword evidence="1" id="KW-0812">Transmembrane</keyword>
<organism evidence="2 3">
    <name type="scientific">Lawsonibacter faecis</name>
    <dbReference type="NCBI Taxonomy" id="2763052"/>
    <lineage>
        <taxon>Bacteria</taxon>
        <taxon>Bacillati</taxon>
        <taxon>Bacillota</taxon>
        <taxon>Clostridia</taxon>
        <taxon>Eubacteriales</taxon>
        <taxon>Oscillospiraceae</taxon>
        <taxon>Lawsonibacter</taxon>
    </lineage>
</organism>
<proteinExistence type="predicted"/>